<reference evidence="12 13" key="1">
    <citation type="submission" date="2021-03" db="EMBL/GenBank/DDBJ databases">
        <title>Sequencing the genomes of 1000 actinobacteria strains.</title>
        <authorList>
            <person name="Klenk H.-P."/>
        </authorList>
    </citation>
    <scope>NUCLEOTIDE SEQUENCE [LARGE SCALE GENOMIC DNA]</scope>
    <source>
        <strain evidence="12 13">DSM 44580</strain>
    </source>
</reference>
<comment type="domain">
    <text evidence="9">The last Arg residue of the ACP-binding site is essential for the weak association between ACP/AcpP and FabH.</text>
</comment>
<evidence type="ECO:0000313" key="13">
    <source>
        <dbReference type="Proteomes" id="UP001519363"/>
    </source>
</evidence>
<feature type="domain" description="Beta-ketoacyl-[acyl-carrier-protein] synthase III N-terminal" evidence="11">
    <location>
        <begin position="107"/>
        <end position="187"/>
    </location>
</feature>
<dbReference type="Pfam" id="PF08541">
    <property type="entry name" value="ACP_syn_III_C"/>
    <property type="match status" value="1"/>
</dbReference>
<keyword evidence="9" id="KW-0511">Multifunctional enzyme</keyword>
<dbReference type="NCBIfam" id="TIGR00747">
    <property type="entry name" value="fabH"/>
    <property type="match status" value="1"/>
</dbReference>
<dbReference type="GO" id="GO:0033818">
    <property type="term" value="F:beta-ketoacyl-acyl-carrier-protein synthase III activity"/>
    <property type="evidence" value="ECO:0007669"/>
    <property type="project" value="UniProtKB-EC"/>
</dbReference>
<feature type="domain" description="Beta-ketoacyl-[acyl-carrier-protein] synthase III C-terminal" evidence="10">
    <location>
        <begin position="238"/>
        <end position="326"/>
    </location>
</feature>
<keyword evidence="4 9" id="KW-0808">Transferase</keyword>
<name>A0ABS5ASP5_9PSEU</name>
<accession>A0ABS5ASP5</accession>
<dbReference type="SUPFAM" id="SSF53901">
    <property type="entry name" value="Thiolase-like"/>
    <property type="match status" value="1"/>
</dbReference>
<comment type="caution">
    <text evidence="12">The sequence shown here is derived from an EMBL/GenBank/DDBJ whole genome shotgun (WGS) entry which is preliminary data.</text>
</comment>
<comment type="catalytic activity">
    <reaction evidence="9">
        <text>malonyl-[ACP] + acetyl-CoA + H(+) = 3-oxobutanoyl-[ACP] + CO2 + CoA</text>
        <dbReference type="Rhea" id="RHEA:12080"/>
        <dbReference type="Rhea" id="RHEA-COMP:9623"/>
        <dbReference type="Rhea" id="RHEA-COMP:9625"/>
        <dbReference type="ChEBI" id="CHEBI:15378"/>
        <dbReference type="ChEBI" id="CHEBI:16526"/>
        <dbReference type="ChEBI" id="CHEBI:57287"/>
        <dbReference type="ChEBI" id="CHEBI:57288"/>
        <dbReference type="ChEBI" id="CHEBI:78449"/>
        <dbReference type="ChEBI" id="CHEBI:78450"/>
        <dbReference type="EC" id="2.3.1.180"/>
    </reaction>
</comment>
<evidence type="ECO:0000256" key="2">
    <source>
        <dbReference type="ARBA" id="ARBA00022490"/>
    </source>
</evidence>
<dbReference type="InterPro" id="IPR013751">
    <property type="entry name" value="ACP_syn_III_N"/>
</dbReference>
<keyword evidence="13" id="KW-1185">Reference proteome</keyword>
<keyword evidence="8 9" id="KW-0012">Acyltransferase</keyword>
<dbReference type="EMBL" id="JAGIOO010000001">
    <property type="protein sequence ID" value="MBP2479451.1"/>
    <property type="molecule type" value="Genomic_DNA"/>
</dbReference>
<feature type="active site" evidence="9">
    <location>
        <position position="253"/>
    </location>
</feature>
<evidence type="ECO:0000313" key="12">
    <source>
        <dbReference type="EMBL" id="MBP2479451.1"/>
    </source>
</evidence>
<evidence type="ECO:0000256" key="3">
    <source>
        <dbReference type="ARBA" id="ARBA00022516"/>
    </source>
</evidence>
<comment type="similarity">
    <text evidence="1 9">Belongs to the thiolase-like superfamily. FabH family.</text>
</comment>
<dbReference type="EC" id="2.3.1.180" evidence="9"/>
<keyword evidence="2 9" id="KW-0963">Cytoplasm</keyword>
<evidence type="ECO:0000256" key="9">
    <source>
        <dbReference type="HAMAP-Rule" id="MF_01815"/>
    </source>
</evidence>
<keyword evidence="6 9" id="KW-0443">Lipid metabolism</keyword>
<comment type="pathway">
    <text evidence="9">Lipid metabolism; fatty acid biosynthesis.</text>
</comment>
<comment type="subcellular location">
    <subcellularLocation>
        <location evidence="9">Cytoplasm</location>
    </subcellularLocation>
</comment>
<evidence type="ECO:0000256" key="1">
    <source>
        <dbReference type="ARBA" id="ARBA00008642"/>
    </source>
</evidence>
<keyword evidence="3 9" id="KW-0444">Lipid biosynthesis</keyword>
<evidence type="ECO:0000256" key="4">
    <source>
        <dbReference type="ARBA" id="ARBA00022679"/>
    </source>
</evidence>
<evidence type="ECO:0000256" key="6">
    <source>
        <dbReference type="ARBA" id="ARBA00023098"/>
    </source>
</evidence>
<dbReference type="InterPro" id="IPR013747">
    <property type="entry name" value="ACP_syn_III_C"/>
</dbReference>
<dbReference type="InterPro" id="IPR004655">
    <property type="entry name" value="FabH"/>
</dbReference>
<dbReference type="Proteomes" id="UP001519363">
    <property type="component" value="Unassembled WGS sequence"/>
</dbReference>
<organism evidence="12 13">
    <name type="scientific">Crossiella equi</name>
    <dbReference type="NCBI Taxonomy" id="130796"/>
    <lineage>
        <taxon>Bacteria</taxon>
        <taxon>Bacillati</taxon>
        <taxon>Actinomycetota</taxon>
        <taxon>Actinomycetes</taxon>
        <taxon>Pseudonocardiales</taxon>
        <taxon>Pseudonocardiaceae</taxon>
        <taxon>Crossiella</taxon>
    </lineage>
</organism>
<keyword evidence="5 9" id="KW-0276">Fatty acid metabolism</keyword>
<comment type="function">
    <text evidence="9">Catalyzes the condensation reaction of fatty acid synthesis by the addition to an acyl acceptor of two carbons from malonyl-ACP. Catalyzes the first condensation reaction which initiates fatty acid synthesis and may therefore play a role in governing the total rate of fatty acid production. Possesses both acetoacetyl-ACP synthase and acetyl transacylase activities. Its substrate specificity determines the biosynthesis of branched-chain and/or straight-chain of fatty acids.</text>
</comment>
<dbReference type="InterPro" id="IPR016039">
    <property type="entry name" value="Thiolase-like"/>
</dbReference>
<dbReference type="RefSeq" id="WP_209707758.1">
    <property type="nucleotide sequence ID" value="NZ_JAGIOO010000001.1"/>
</dbReference>
<protein>
    <recommendedName>
        <fullName evidence="9">Beta-ketoacyl-[acyl-carrier-protein] synthase III</fullName>
        <shortName evidence="9">Beta-ketoacyl-ACP synthase III</shortName>
        <shortName evidence="9">KAS III</shortName>
        <ecNumber evidence="9">2.3.1.180</ecNumber>
    </recommendedName>
    <alternativeName>
        <fullName evidence="9">3-oxoacyl-[acyl-carrier-protein] synthase 3</fullName>
    </alternativeName>
    <alternativeName>
        <fullName evidence="9">3-oxoacyl-[acyl-carrier-protein] synthase III</fullName>
    </alternativeName>
</protein>
<feature type="active site" evidence="9">
    <location>
        <position position="113"/>
    </location>
</feature>
<dbReference type="CDD" id="cd00830">
    <property type="entry name" value="KAS_III"/>
    <property type="match status" value="1"/>
</dbReference>
<feature type="active site" evidence="9">
    <location>
        <position position="283"/>
    </location>
</feature>
<evidence type="ECO:0000256" key="8">
    <source>
        <dbReference type="ARBA" id="ARBA00023315"/>
    </source>
</evidence>
<evidence type="ECO:0000256" key="5">
    <source>
        <dbReference type="ARBA" id="ARBA00022832"/>
    </source>
</evidence>
<proteinExistence type="inferred from homology"/>
<gene>
    <name evidence="9" type="primary">fabH</name>
    <name evidence="12" type="ORF">JOF53_008323</name>
</gene>
<sequence length="332" mass="33994">MVLPSAALSGIGSYLPETVVGNDQVGKRIGRPSDWILTRTGIAERRLAAPDESTSDLAVRAGEAALRSAGIPAPGAVLLATSTPDQLCPATAPAVAARLGAASVFALDLAAACSGFVYALAVAASLVRTGLADDVLVIGADKYSTLVDPHCPTTGMLFGDGAGAVVVHAAEPGAPGALEHFDLHSDGAQAHLVGVEAGGARRRDPGEDPRSRYLTMSGREIYRHAVSAMTDSTLTVTDRAGWTLSEIDRLVPHQANARIISAVGKRLGLPEDRSVLNIGEVGNTVAASVPLALAHAVRTNQLVGGERIVVTAFGAGLTWGSAALVWPKLTLA</sequence>
<dbReference type="HAMAP" id="MF_01815">
    <property type="entry name" value="FabH"/>
    <property type="match status" value="1"/>
</dbReference>
<dbReference type="PANTHER" id="PTHR34069">
    <property type="entry name" value="3-OXOACYL-[ACYL-CARRIER-PROTEIN] SYNTHASE 3"/>
    <property type="match status" value="1"/>
</dbReference>
<comment type="subunit">
    <text evidence="9">Homodimer.</text>
</comment>
<dbReference type="Gene3D" id="3.40.47.10">
    <property type="match status" value="1"/>
</dbReference>
<evidence type="ECO:0000259" key="11">
    <source>
        <dbReference type="Pfam" id="PF08545"/>
    </source>
</evidence>
<dbReference type="NCBIfam" id="NF006829">
    <property type="entry name" value="PRK09352.1"/>
    <property type="match status" value="1"/>
</dbReference>
<feature type="region of interest" description="ACP-binding" evidence="9">
    <location>
        <begin position="254"/>
        <end position="258"/>
    </location>
</feature>
<evidence type="ECO:0000256" key="7">
    <source>
        <dbReference type="ARBA" id="ARBA00023160"/>
    </source>
</evidence>
<keyword evidence="7 9" id="KW-0275">Fatty acid biosynthesis</keyword>
<dbReference type="Pfam" id="PF08545">
    <property type="entry name" value="ACP_syn_III"/>
    <property type="match status" value="1"/>
</dbReference>
<dbReference type="PANTHER" id="PTHR34069:SF2">
    <property type="entry name" value="BETA-KETOACYL-[ACYL-CARRIER-PROTEIN] SYNTHASE III"/>
    <property type="match status" value="1"/>
</dbReference>
<evidence type="ECO:0000259" key="10">
    <source>
        <dbReference type="Pfam" id="PF08541"/>
    </source>
</evidence>